<evidence type="ECO:0000256" key="3">
    <source>
        <dbReference type="ARBA" id="ARBA00022989"/>
    </source>
</evidence>
<dbReference type="Pfam" id="PF07291">
    <property type="entry name" value="MauE"/>
    <property type="match status" value="1"/>
</dbReference>
<dbReference type="GO" id="GO:0030416">
    <property type="term" value="P:methylamine metabolic process"/>
    <property type="evidence" value="ECO:0007669"/>
    <property type="project" value="InterPro"/>
</dbReference>
<evidence type="ECO:0000313" key="5">
    <source>
        <dbReference type="EMBL" id="BBH22061.1"/>
    </source>
</evidence>
<keyword evidence="6" id="KW-1185">Reference proteome</keyword>
<evidence type="ECO:0000256" key="1">
    <source>
        <dbReference type="ARBA" id="ARBA00004141"/>
    </source>
</evidence>
<dbReference type="EMBL" id="AP019308">
    <property type="protein sequence ID" value="BBH22061.1"/>
    <property type="molecule type" value="Genomic_DNA"/>
</dbReference>
<evidence type="ECO:0000256" key="4">
    <source>
        <dbReference type="ARBA" id="ARBA00023136"/>
    </source>
</evidence>
<dbReference type="OrthoDB" id="9833851at2"/>
<dbReference type="KEGG" id="pbk:Back11_34060"/>
<dbReference type="Proteomes" id="UP000275368">
    <property type="component" value="Chromosome"/>
</dbReference>
<gene>
    <name evidence="5" type="ORF">Back11_34060</name>
</gene>
<organism evidence="5 6">
    <name type="scientific">Paenibacillus baekrokdamisoli</name>
    <dbReference type="NCBI Taxonomy" id="1712516"/>
    <lineage>
        <taxon>Bacteria</taxon>
        <taxon>Bacillati</taxon>
        <taxon>Bacillota</taxon>
        <taxon>Bacilli</taxon>
        <taxon>Bacillales</taxon>
        <taxon>Paenibacillaceae</taxon>
        <taxon>Paenibacillus</taxon>
    </lineage>
</organism>
<accession>A0A3G9J8D6</accession>
<reference evidence="5 6" key="1">
    <citation type="submission" date="2018-11" db="EMBL/GenBank/DDBJ databases">
        <title>Complete genome sequence of Paenibacillus baekrokdamisoli strain KCTC 33723.</title>
        <authorList>
            <person name="Kang S.W."/>
            <person name="Lee K.C."/>
            <person name="Kim K.K."/>
            <person name="Kim J.S."/>
            <person name="Kim D.S."/>
            <person name="Ko S.H."/>
            <person name="Yang S.H."/>
            <person name="Lee J.S."/>
        </authorList>
    </citation>
    <scope>NUCLEOTIDE SEQUENCE [LARGE SCALE GENOMIC DNA]</scope>
    <source>
        <strain evidence="5 6">KCTC 33723</strain>
    </source>
</reference>
<name>A0A3G9J8D6_9BACL</name>
<dbReference type="GO" id="GO:0016020">
    <property type="term" value="C:membrane"/>
    <property type="evidence" value="ECO:0007669"/>
    <property type="project" value="UniProtKB-SubCell"/>
</dbReference>
<sequence length="176" mass="19213">MDYFALIMQIALGLMLLLSAILKLLSLGSLLNIMNLLSLTPAKLNKVIAVLLVGAELVTGSLILFGYLARMAAIVGSVLFIGFIGLHLYALVRKIDMTCGCHGRWMSTRLGKAGIVQNIILLIYALPIMIWSTQPSLSLVSTISMQQFVTLILLPVLLLLVLNMCTTVYSFEKSIN</sequence>
<dbReference type="InterPro" id="IPR009908">
    <property type="entry name" value="Methylamine_util_MauE"/>
</dbReference>
<evidence type="ECO:0000313" key="6">
    <source>
        <dbReference type="Proteomes" id="UP000275368"/>
    </source>
</evidence>
<keyword evidence="3" id="KW-1133">Transmembrane helix</keyword>
<dbReference type="UniPathway" id="UPA00895"/>
<protein>
    <submittedName>
        <fullName evidence="5">Uncharacterized protein</fullName>
    </submittedName>
</protein>
<proteinExistence type="predicted"/>
<keyword evidence="4" id="KW-0472">Membrane</keyword>
<keyword evidence="2" id="KW-0812">Transmembrane</keyword>
<dbReference type="RefSeq" id="WP_125659547.1">
    <property type="nucleotide sequence ID" value="NZ_AP019308.1"/>
</dbReference>
<dbReference type="AlphaFoldDB" id="A0A3G9J8D6"/>
<evidence type="ECO:0000256" key="2">
    <source>
        <dbReference type="ARBA" id="ARBA00022692"/>
    </source>
</evidence>
<comment type="subcellular location">
    <subcellularLocation>
        <location evidence="1">Membrane</location>
        <topology evidence="1">Multi-pass membrane protein</topology>
    </subcellularLocation>
</comment>